<dbReference type="EMBL" id="CP034759">
    <property type="protein sequence ID" value="QBG35455.1"/>
    <property type="molecule type" value="Genomic_DNA"/>
</dbReference>
<feature type="transmembrane region" description="Helical" evidence="1">
    <location>
        <begin position="122"/>
        <end position="144"/>
    </location>
</feature>
<accession>A0A4P6P7M8</accession>
<keyword evidence="3" id="KW-1185">Reference proteome</keyword>
<proteinExistence type="predicted"/>
<dbReference type="AlphaFoldDB" id="A0A4P6P7M8"/>
<feature type="transmembrane region" description="Helical" evidence="1">
    <location>
        <begin position="93"/>
        <end position="110"/>
    </location>
</feature>
<organism evidence="2 3">
    <name type="scientific">Litorilituus sediminis</name>
    <dbReference type="NCBI Taxonomy" id="718192"/>
    <lineage>
        <taxon>Bacteria</taxon>
        <taxon>Pseudomonadati</taxon>
        <taxon>Pseudomonadota</taxon>
        <taxon>Gammaproteobacteria</taxon>
        <taxon>Alteromonadales</taxon>
        <taxon>Colwelliaceae</taxon>
        <taxon>Litorilituus</taxon>
    </lineage>
</organism>
<evidence type="ECO:0000313" key="3">
    <source>
        <dbReference type="Proteomes" id="UP000290244"/>
    </source>
</evidence>
<feature type="transmembrane region" description="Helical" evidence="1">
    <location>
        <begin position="6"/>
        <end position="28"/>
    </location>
</feature>
<keyword evidence="1" id="KW-1133">Transmembrane helix</keyword>
<dbReference type="PIRSF" id="PIRSF015875">
    <property type="entry name" value="UCP015875"/>
    <property type="match status" value="1"/>
</dbReference>
<dbReference type="KEGG" id="lsd:EMK97_06840"/>
<feature type="transmembrane region" description="Helical" evidence="1">
    <location>
        <begin position="54"/>
        <end position="73"/>
    </location>
</feature>
<dbReference type="InterPro" id="IPR007418">
    <property type="entry name" value="DUF474"/>
</dbReference>
<evidence type="ECO:0008006" key="4">
    <source>
        <dbReference type="Google" id="ProtNLM"/>
    </source>
</evidence>
<dbReference type="Proteomes" id="UP000290244">
    <property type="component" value="Chromosome"/>
</dbReference>
<evidence type="ECO:0000256" key="1">
    <source>
        <dbReference type="SAM" id="Phobius"/>
    </source>
</evidence>
<reference evidence="2 3" key="1">
    <citation type="submission" date="2018-12" db="EMBL/GenBank/DDBJ databases">
        <title>Complete genome of Litorilituus sediminis.</title>
        <authorList>
            <person name="Liu A."/>
            <person name="Rong J."/>
        </authorList>
    </citation>
    <scope>NUCLEOTIDE SEQUENCE [LARGE SCALE GENOMIC DNA]</scope>
    <source>
        <strain evidence="2 3">JCM 17549</strain>
    </source>
</reference>
<sequence>MSYPILITLHLFAGVTFIGVVFFEVLFLESIRKKIPADTMLLLQQGITGRARKIMPYVLAVLFLSGLAMAHHHFPHFSGLMSSSFGQLLSVKMLLAFSVLGHFFTAMYLSRNGKMSCSRFKFIHLSVFCHQVGIILLAKNMFYIQW</sequence>
<keyword evidence="1" id="KW-0472">Membrane</keyword>
<dbReference type="OrthoDB" id="5955722at2"/>
<gene>
    <name evidence="2" type="ORF">EMK97_06840</name>
</gene>
<dbReference type="RefSeq" id="WP_130600646.1">
    <property type="nucleotide sequence ID" value="NZ_CP034759.1"/>
</dbReference>
<keyword evidence="1" id="KW-0812">Transmembrane</keyword>
<evidence type="ECO:0000313" key="2">
    <source>
        <dbReference type="EMBL" id="QBG35455.1"/>
    </source>
</evidence>
<protein>
    <recommendedName>
        <fullName evidence="4">Copper resistance protein D domain-containing protein</fullName>
    </recommendedName>
</protein>
<name>A0A4P6P7M8_9GAMM</name>